<gene>
    <name evidence="3" type="ORF">VA603_02125</name>
</gene>
<dbReference type="Proteomes" id="UP001301653">
    <property type="component" value="Unassembled WGS sequence"/>
</dbReference>
<keyword evidence="1" id="KW-1133">Transmembrane helix</keyword>
<dbReference type="SUPFAM" id="SSF48317">
    <property type="entry name" value="Acid phosphatase/Vanadium-dependent haloperoxidase"/>
    <property type="match status" value="1"/>
</dbReference>
<feature type="transmembrane region" description="Helical" evidence="1">
    <location>
        <begin position="109"/>
        <end position="128"/>
    </location>
</feature>
<feature type="transmembrane region" description="Helical" evidence="1">
    <location>
        <begin position="80"/>
        <end position="97"/>
    </location>
</feature>
<proteinExistence type="predicted"/>
<dbReference type="CDD" id="cd03396">
    <property type="entry name" value="PAP2_like_6"/>
    <property type="match status" value="1"/>
</dbReference>
<accession>A0ABU5V0G3</accession>
<reference evidence="3 4" key="1">
    <citation type="submission" date="2023-12" db="EMBL/GenBank/DDBJ databases">
        <title>Stenotrophomonas guangdongensis sp. nov., isolated from wilted pepper plants (Capsicum annuum).</title>
        <authorList>
            <person name="Qiu M."/>
            <person name="Li Y."/>
            <person name="Liu Q."/>
            <person name="Zhang X."/>
            <person name="Huang Y."/>
            <person name="Guo R."/>
            <person name="Hu M."/>
            <person name="Zhou J."/>
            <person name="Zhou X."/>
        </authorList>
    </citation>
    <scope>NUCLEOTIDE SEQUENCE [LARGE SCALE GENOMIC DNA]</scope>
    <source>
        <strain evidence="3 4">MH1</strain>
    </source>
</reference>
<dbReference type="InterPro" id="IPR036938">
    <property type="entry name" value="PAP2/HPO_sf"/>
</dbReference>
<feature type="domain" description="Phosphatidic acid phosphatase type 2/haloperoxidase" evidence="2">
    <location>
        <begin position="109"/>
        <end position="237"/>
    </location>
</feature>
<feature type="transmembrane region" description="Helical" evidence="1">
    <location>
        <begin position="156"/>
        <end position="181"/>
    </location>
</feature>
<keyword evidence="4" id="KW-1185">Reference proteome</keyword>
<evidence type="ECO:0000313" key="4">
    <source>
        <dbReference type="Proteomes" id="UP001301653"/>
    </source>
</evidence>
<dbReference type="Pfam" id="PF01569">
    <property type="entry name" value="PAP2"/>
    <property type="match status" value="1"/>
</dbReference>
<comment type="caution">
    <text evidence="3">The sequence shown here is derived from an EMBL/GenBank/DDBJ whole genome shotgun (WGS) entry which is preliminary data.</text>
</comment>
<feature type="transmembrane region" description="Helical" evidence="1">
    <location>
        <begin position="188"/>
        <end position="207"/>
    </location>
</feature>
<protein>
    <submittedName>
        <fullName evidence="3">Phosphatase PAP2 family protein</fullName>
    </submittedName>
</protein>
<dbReference type="RefSeq" id="WP_323437805.1">
    <property type="nucleotide sequence ID" value="NZ_JAYFUH010000061.1"/>
</dbReference>
<feature type="transmembrane region" description="Helical" evidence="1">
    <location>
        <begin position="21"/>
        <end position="43"/>
    </location>
</feature>
<evidence type="ECO:0000259" key="2">
    <source>
        <dbReference type="Pfam" id="PF01569"/>
    </source>
</evidence>
<keyword evidence="1" id="KW-0472">Membrane</keyword>
<name>A0ABU5V0G3_9GAMM</name>
<feature type="transmembrane region" description="Helical" evidence="1">
    <location>
        <begin position="219"/>
        <end position="237"/>
    </location>
</feature>
<sequence length="258" mass="28571">MPPFASARPWRPALPGARLEFATRALLIPAAVLLLASVVLMAGSGDQWLADQLYRWQGSRWALKDAWWSSHLVHKGGRNLSFLAAALVMLALLRTWFNASWRPLRRPLSYLLMAVALSSGLVSLLKSWTHMDCPWDLERYGGLRPFIGLFESRPVALGHAACFPAGHASAGYAWLAIYFFMLQVRPQWRWPATLSVLVIGLVFGITQQLRGAHFLSHDLWSLAISWTVAVGLYLVMFEPSPSTATATATLPKAPGEHA</sequence>
<evidence type="ECO:0000256" key="1">
    <source>
        <dbReference type="SAM" id="Phobius"/>
    </source>
</evidence>
<dbReference type="InterPro" id="IPR000326">
    <property type="entry name" value="PAP2/HPO"/>
</dbReference>
<keyword evidence="1" id="KW-0812">Transmembrane</keyword>
<organism evidence="3 4">
    <name type="scientific">Stenotrophomonas capsici</name>
    <dbReference type="NCBI Taxonomy" id="3110230"/>
    <lineage>
        <taxon>Bacteria</taxon>
        <taxon>Pseudomonadati</taxon>
        <taxon>Pseudomonadota</taxon>
        <taxon>Gammaproteobacteria</taxon>
        <taxon>Lysobacterales</taxon>
        <taxon>Lysobacteraceae</taxon>
        <taxon>Stenotrophomonas</taxon>
    </lineage>
</organism>
<evidence type="ECO:0000313" key="3">
    <source>
        <dbReference type="EMBL" id="MEA5666338.1"/>
    </source>
</evidence>
<dbReference type="EMBL" id="JAYFUH010000061">
    <property type="protein sequence ID" value="MEA5666338.1"/>
    <property type="molecule type" value="Genomic_DNA"/>
</dbReference>